<keyword evidence="3" id="KW-1185">Reference proteome</keyword>
<dbReference type="Proteomes" id="UP001271792">
    <property type="component" value="Unassembled WGS sequence"/>
</dbReference>
<proteinExistence type="predicted"/>
<organism evidence="2 3">
    <name type="scientific">Lentzea kristufekii</name>
    <dbReference type="NCBI Taxonomy" id="3095430"/>
    <lineage>
        <taxon>Bacteria</taxon>
        <taxon>Bacillati</taxon>
        <taxon>Actinomycetota</taxon>
        <taxon>Actinomycetes</taxon>
        <taxon>Pseudonocardiales</taxon>
        <taxon>Pseudonocardiaceae</taxon>
        <taxon>Lentzea</taxon>
    </lineage>
</organism>
<feature type="region of interest" description="Disordered" evidence="1">
    <location>
        <begin position="342"/>
        <end position="382"/>
    </location>
</feature>
<evidence type="ECO:0000256" key="1">
    <source>
        <dbReference type="SAM" id="MobiDB-lite"/>
    </source>
</evidence>
<evidence type="ECO:0000313" key="2">
    <source>
        <dbReference type="EMBL" id="MDX8049716.1"/>
    </source>
</evidence>
<evidence type="ECO:0008006" key="4">
    <source>
        <dbReference type="Google" id="ProtNLM"/>
    </source>
</evidence>
<protein>
    <recommendedName>
        <fullName evidence="4">DUF222 domain-containing protein</fullName>
    </recommendedName>
</protein>
<dbReference type="EMBL" id="JAXAVV010000004">
    <property type="protein sequence ID" value="MDX8049716.1"/>
    <property type="molecule type" value="Genomic_DNA"/>
</dbReference>
<accession>A0ABU4TN49</accession>
<reference evidence="2 3" key="1">
    <citation type="submission" date="2023-11" db="EMBL/GenBank/DDBJ databases">
        <title>Lentzea sokolovensis, sp. nov., Lentzea kristufkii, sp. nov., and Lentzea miocenensis, sp. nov., rare actinobacteria from Sokolov Coal Basin, Miocene lacustrine sediment, Czech Republic.</title>
        <authorList>
            <person name="Lara A."/>
            <person name="Kotroba L."/>
            <person name="Nouioui I."/>
            <person name="Neumann-Schaal M."/>
            <person name="Mast Y."/>
            <person name="Chronakova A."/>
        </authorList>
    </citation>
    <scope>NUCLEOTIDE SEQUENCE [LARGE SCALE GENOMIC DNA]</scope>
    <source>
        <strain evidence="2 3">BCCO 10_0798</strain>
    </source>
</reference>
<comment type="caution">
    <text evidence="2">The sequence shown here is derived from an EMBL/GenBank/DDBJ whole genome shotgun (WGS) entry which is preliminary data.</text>
</comment>
<sequence>MSSSVGYYVSAADIEARRRRELRADVASALARLAGVRARARGIGLAIPAVRGGFTDDTSSDDLQALLDRVSAAHADADESINAAWRQKWRAEIGKATGGTVVTGLSAQDELAAAKSGPDRDTLALRSAVADAESLMADQGHRCDEEGVASAREVFAELAKAATVVRARSLSLEIAVIIQRSIVRRRDAAALEGERVRLLELVRDATPGDQEQLRDLVTTATDLEQVADLVFASIEREDRARHRRKVADATAEALAELGCVVGEEFESLLTTEQQAVVGFRAQDGYGLLVRLPEDGTSLLTAVVRAEDRAESGAHATAVQTAYCDETLPELHAKLRERGIQLGDTPFLRGDPGRAVPVAPAPLPGRQQKPATKTTVKERHHES</sequence>
<name>A0ABU4TN49_9PSEU</name>
<evidence type="ECO:0000313" key="3">
    <source>
        <dbReference type="Proteomes" id="UP001271792"/>
    </source>
</evidence>
<gene>
    <name evidence="2" type="ORF">SK571_10025</name>
</gene>
<dbReference type="RefSeq" id="WP_319983746.1">
    <property type="nucleotide sequence ID" value="NZ_JAXAVV010000004.1"/>
</dbReference>